<proteinExistence type="predicted"/>
<dbReference type="CDD" id="cd06529">
    <property type="entry name" value="S24_LexA-like"/>
    <property type="match status" value="1"/>
</dbReference>
<name>A0A382SH12_9ZZZZ</name>
<feature type="non-terminal residue" evidence="2">
    <location>
        <position position="76"/>
    </location>
</feature>
<sequence>MTACNGSESFALQVLGPSMAPEFPAGCIVIVEPAGVVTDGCFVVAEHLGEVLLRQVKMLNGHWFLQALADSYPALA</sequence>
<reference evidence="2" key="1">
    <citation type="submission" date="2018-05" db="EMBL/GenBank/DDBJ databases">
        <authorList>
            <person name="Lanie J.A."/>
            <person name="Ng W.-L."/>
            <person name="Kazmierczak K.M."/>
            <person name="Andrzejewski T.M."/>
            <person name="Davidsen T.M."/>
            <person name="Wayne K.J."/>
            <person name="Tettelin H."/>
            <person name="Glass J.I."/>
            <person name="Rusch D."/>
            <person name="Podicherti R."/>
            <person name="Tsui H.-C.T."/>
            <person name="Winkler M.E."/>
        </authorList>
    </citation>
    <scope>NUCLEOTIDE SEQUENCE</scope>
</reference>
<organism evidence="2">
    <name type="scientific">marine metagenome</name>
    <dbReference type="NCBI Taxonomy" id="408172"/>
    <lineage>
        <taxon>unclassified sequences</taxon>
        <taxon>metagenomes</taxon>
        <taxon>ecological metagenomes</taxon>
    </lineage>
</organism>
<dbReference type="InterPro" id="IPR036286">
    <property type="entry name" value="LexA/Signal_pep-like_sf"/>
</dbReference>
<dbReference type="Gene3D" id="2.10.109.10">
    <property type="entry name" value="Umud Fragment, subunit A"/>
    <property type="match status" value="1"/>
</dbReference>
<feature type="domain" description="Peptidase S24/S26A/S26B/S26C" evidence="1">
    <location>
        <begin position="6"/>
        <end position="74"/>
    </location>
</feature>
<dbReference type="SUPFAM" id="SSF51306">
    <property type="entry name" value="LexA/Signal peptidase"/>
    <property type="match status" value="1"/>
</dbReference>
<dbReference type="EMBL" id="UINC01128861">
    <property type="protein sequence ID" value="SVD08872.1"/>
    <property type="molecule type" value="Genomic_DNA"/>
</dbReference>
<evidence type="ECO:0000313" key="2">
    <source>
        <dbReference type="EMBL" id="SVD08872.1"/>
    </source>
</evidence>
<gene>
    <name evidence="2" type="ORF">METZ01_LOCUS361726</name>
</gene>
<dbReference type="InterPro" id="IPR015927">
    <property type="entry name" value="Peptidase_S24_S26A/B/C"/>
</dbReference>
<dbReference type="InterPro" id="IPR039418">
    <property type="entry name" value="LexA-like"/>
</dbReference>
<dbReference type="Pfam" id="PF00717">
    <property type="entry name" value="Peptidase_S24"/>
    <property type="match status" value="1"/>
</dbReference>
<protein>
    <recommendedName>
        <fullName evidence="1">Peptidase S24/S26A/S26B/S26C domain-containing protein</fullName>
    </recommendedName>
</protein>
<evidence type="ECO:0000259" key="1">
    <source>
        <dbReference type="Pfam" id="PF00717"/>
    </source>
</evidence>
<dbReference type="AlphaFoldDB" id="A0A382SH12"/>
<accession>A0A382SH12</accession>